<evidence type="ECO:0000256" key="4">
    <source>
        <dbReference type="ARBA" id="ARBA00022603"/>
    </source>
</evidence>
<comment type="catalytic activity">
    <reaction evidence="1 9">
        <text>a 4-O-methyl-thymidine in DNA + L-cysteinyl-[protein] = a thymidine in DNA + S-methyl-L-cysteinyl-[protein]</text>
        <dbReference type="Rhea" id="RHEA:53428"/>
        <dbReference type="Rhea" id="RHEA-COMP:10131"/>
        <dbReference type="Rhea" id="RHEA-COMP:10132"/>
        <dbReference type="Rhea" id="RHEA-COMP:13555"/>
        <dbReference type="Rhea" id="RHEA-COMP:13556"/>
        <dbReference type="ChEBI" id="CHEBI:29950"/>
        <dbReference type="ChEBI" id="CHEBI:82612"/>
        <dbReference type="ChEBI" id="CHEBI:137386"/>
        <dbReference type="ChEBI" id="CHEBI:137387"/>
        <dbReference type="EC" id="2.1.1.63"/>
    </reaction>
</comment>
<dbReference type="AlphaFoldDB" id="A0A1V4IPU4"/>
<evidence type="ECO:0000256" key="7">
    <source>
        <dbReference type="ARBA" id="ARBA00023204"/>
    </source>
</evidence>
<keyword evidence="7 9" id="KW-0234">DNA repair</keyword>
<dbReference type="CDD" id="cd06445">
    <property type="entry name" value="ATase"/>
    <property type="match status" value="1"/>
</dbReference>
<evidence type="ECO:0000256" key="6">
    <source>
        <dbReference type="ARBA" id="ARBA00022763"/>
    </source>
</evidence>
<dbReference type="PANTHER" id="PTHR10815:SF5">
    <property type="entry name" value="METHYLATED-DNA--PROTEIN-CYSTEINE METHYLTRANSFERASE"/>
    <property type="match status" value="1"/>
</dbReference>
<keyword evidence="12" id="KW-1185">Reference proteome</keyword>
<dbReference type="SUPFAM" id="SSF46767">
    <property type="entry name" value="Methylated DNA-protein cysteine methyltransferase, C-terminal domain"/>
    <property type="match status" value="1"/>
</dbReference>
<dbReference type="SUPFAM" id="SSF53155">
    <property type="entry name" value="Methylated DNA-protein cysteine methyltransferase domain"/>
    <property type="match status" value="1"/>
</dbReference>
<dbReference type="GO" id="GO:0032259">
    <property type="term" value="P:methylation"/>
    <property type="evidence" value="ECO:0007669"/>
    <property type="project" value="UniProtKB-KW"/>
</dbReference>
<keyword evidence="3 9" id="KW-0963">Cytoplasm</keyword>
<evidence type="ECO:0000259" key="10">
    <source>
        <dbReference type="Pfam" id="PF01035"/>
    </source>
</evidence>
<keyword evidence="6 9" id="KW-0227">DNA damage</keyword>
<evidence type="ECO:0000313" key="11">
    <source>
        <dbReference type="EMBL" id="OPJ61933.1"/>
    </source>
</evidence>
<evidence type="ECO:0000256" key="1">
    <source>
        <dbReference type="ARBA" id="ARBA00001286"/>
    </source>
</evidence>
<dbReference type="FunFam" id="1.10.10.10:FF:000214">
    <property type="entry name" value="Methylated-DNA--protein-cysteine methyltransferase"/>
    <property type="match status" value="1"/>
</dbReference>
<comment type="miscellaneous">
    <text evidence="9">This enzyme catalyzes only one turnover and therefore is not strictly catalytic. According to one definition, an enzyme is a biocatalyst that acts repeatedly and over many reaction cycles.</text>
</comment>
<dbReference type="InterPro" id="IPR014048">
    <property type="entry name" value="MethylDNA_cys_MeTrfase_DNA-bd"/>
</dbReference>
<dbReference type="PROSITE" id="PS00374">
    <property type="entry name" value="MGMT"/>
    <property type="match status" value="1"/>
</dbReference>
<dbReference type="Gene3D" id="3.30.160.70">
    <property type="entry name" value="Methylated DNA-protein cysteine methyltransferase domain"/>
    <property type="match status" value="1"/>
</dbReference>
<sequence length="131" mass="15027">MFWEKNIRDCNFQESDLIKAAYEQLQQYFEGRRKIFDLPLTPQGTEFQLKVWKALQQIPYGTTCSYKDIAEKVGNIKACRAIGMANNRNPIPIFIPCHRVIGADGKLVGYGGGLHIKKRLLEIENVKLKVK</sequence>
<comment type="subcellular location">
    <subcellularLocation>
        <location evidence="9">Cytoplasm</location>
    </subcellularLocation>
</comment>
<comment type="function">
    <text evidence="9">Involved in the cellular defense against the biological effects of O6-methylguanine (O6-MeG) and O4-methylthymine (O4-MeT) in DNA. Repairs the methylated nucleobase in DNA by stoichiometrically transferring the methyl group to a cysteine residue in the enzyme. This is a suicide reaction: the enzyme is irreversibly inactivated.</text>
</comment>
<proteinExistence type="inferred from homology"/>
<evidence type="ECO:0000313" key="12">
    <source>
        <dbReference type="Proteomes" id="UP000190080"/>
    </source>
</evidence>
<protein>
    <recommendedName>
        <fullName evidence="9">Methylated-DNA--protein-cysteine methyltransferase</fullName>
        <ecNumber evidence="9">2.1.1.63</ecNumber>
    </recommendedName>
    <alternativeName>
        <fullName evidence="9">6-O-methylguanine-DNA methyltransferase</fullName>
        <shortName evidence="9">MGMT</shortName>
    </alternativeName>
    <alternativeName>
        <fullName evidence="9">O-6-methylguanine-DNA-alkyltransferase</fullName>
    </alternativeName>
</protein>
<keyword evidence="4 9" id="KW-0489">Methyltransferase</keyword>
<accession>A0A1V4IPU4</accession>
<dbReference type="Proteomes" id="UP000190080">
    <property type="component" value="Unassembled WGS sequence"/>
</dbReference>
<dbReference type="Pfam" id="PF01035">
    <property type="entry name" value="DNA_binding_1"/>
    <property type="match status" value="1"/>
</dbReference>
<comment type="catalytic activity">
    <reaction evidence="8 9">
        <text>a 6-O-methyl-2'-deoxyguanosine in DNA + L-cysteinyl-[protein] = S-methyl-L-cysteinyl-[protein] + a 2'-deoxyguanosine in DNA</text>
        <dbReference type="Rhea" id="RHEA:24000"/>
        <dbReference type="Rhea" id="RHEA-COMP:10131"/>
        <dbReference type="Rhea" id="RHEA-COMP:10132"/>
        <dbReference type="Rhea" id="RHEA-COMP:11367"/>
        <dbReference type="Rhea" id="RHEA-COMP:11368"/>
        <dbReference type="ChEBI" id="CHEBI:29950"/>
        <dbReference type="ChEBI" id="CHEBI:82612"/>
        <dbReference type="ChEBI" id="CHEBI:85445"/>
        <dbReference type="ChEBI" id="CHEBI:85448"/>
        <dbReference type="EC" id="2.1.1.63"/>
    </reaction>
</comment>
<feature type="domain" description="Methylated-DNA-[protein]-cysteine S-methyltransferase DNA binding" evidence="10">
    <location>
        <begin position="46"/>
        <end position="126"/>
    </location>
</feature>
<dbReference type="InterPro" id="IPR036217">
    <property type="entry name" value="MethylDNA_cys_MeTrfase_DNAb"/>
</dbReference>
<dbReference type="InterPro" id="IPR001497">
    <property type="entry name" value="MethylDNA_cys_MeTrfase_AS"/>
</dbReference>
<dbReference type="HAMAP" id="MF_00772">
    <property type="entry name" value="OGT"/>
    <property type="match status" value="1"/>
</dbReference>
<dbReference type="PANTHER" id="PTHR10815">
    <property type="entry name" value="METHYLATED-DNA--PROTEIN-CYSTEINE METHYLTRANSFERASE"/>
    <property type="match status" value="1"/>
</dbReference>
<name>A0A1V4IPU4_9CLOT</name>
<dbReference type="InterPro" id="IPR036388">
    <property type="entry name" value="WH-like_DNA-bd_sf"/>
</dbReference>
<organism evidence="11 12">
    <name type="scientific">Clostridium oryzae</name>
    <dbReference type="NCBI Taxonomy" id="1450648"/>
    <lineage>
        <taxon>Bacteria</taxon>
        <taxon>Bacillati</taxon>
        <taxon>Bacillota</taxon>
        <taxon>Clostridia</taxon>
        <taxon>Eubacteriales</taxon>
        <taxon>Clostridiaceae</taxon>
        <taxon>Clostridium</taxon>
    </lineage>
</organism>
<feature type="active site" description="Nucleophile; methyl group acceptor" evidence="9">
    <location>
        <position position="97"/>
    </location>
</feature>
<dbReference type="EC" id="2.1.1.63" evidence="9"/>
<evidence type="ECO:0000256" key="3">
    <source>
        <dbReference type="ARBA" id="ARBA00022490"/>
    </source>
</evidence>
<gene>
    <name evidence="11" type="primary">ogt_3</name>
    <name evidence="11" type="ORF">CLORY_20250</name>
</gene>
<dbReference type="InterPro" id="IPR036631">
    <property type="entry name" value="MGMT_N_sf"/>
</dbReference>
<dbReference type="GO" id="GO:0006307">
    <property type="term" value="P:DNA alkylation repair"/>
    <property type="evidence" value="ECO:0007669"/>
    <property type="project" value="UniProtKB-UniRule"/>
</dbReference>
<dbReference type="GO" id="GO:0005737">
    <property type="term" value="C:cytoplasm"/>
    <property type="evidence" value="ECO:0007669"/>
    <property type="project" value="UniProtKB-SubCell"/>
</dbReference>
<reference evidence="11 12" key="1">
    <citation type="submission" date="2017-03" db="EMBL/GenBank/DDBJ databases">
        <title>Genome sequence of Clostridium oryzae DSM 28571.</title>
        <authorList>
            <person name="Poehlein A."/>
            <person name="Daniel R."/>
        </authorList>
    </citation>
    <scope>NUCLEOTIDE SEQUENCE [LARGE SCALE GENOMIC DNA]</scope>
    <source>
        <strain evidence="11 12">DSM 28571</strain>
    </source>
</reference>
<dbReference type="EMBL" id="MZGV01000018">
    <property type="protein sequence ID" value="OPJ61933.1"/>
    <property type="molecule type" value="Genomic_DNA"/>
</dbReference>
<dbReference type="Gene3D" id="1.10.10.10">
    <property type="entry name" value="Winged helix-like DNA-binding domain superfamily/Winged helix DNA-binding domain"/>
    <property type="match status" value="1"/>
</dbReference>
<evidence type="ECO:0000256" key="8">
    <source>
        <dbReference type="ARBA" id="ARBA00049348"/>
    </source>
</evidence>
<keyword evidence="5 9" id="KW-0808">Transferase</keyword>
<dbReference type="InterPro" id="IPR023546">
    <property type="entry name" value="MGMT"/>
</dbReference>
<dbReference type="NCBIfam" id="TIGR00589">
    <property type="entry name" value="ogt"/>
    <property type="match status" value="1"/>
</dbReference>
<evidence type="ECO:0000256" key="9">
    <source>
        <dbReference type="HAMAP-Rule" id="MF_00772"/>
    </source>
</evidence>
<comment type="similarity">
    <text evidence="2 9">Belongs to the MGMT family.</text>
</comment>
<evidence type="ECO:0000256" key="5">
    <source>
        <dbReference type="ARBA" id="ARBA00022679"/>
    </source>
</evidence>
<comment type="caution">
    <text evidence="11">The sequence shown here is derived from an EMBL/GenBank/DDBJ whole genome shotgun (WGS) entry which is preliminary data.</text>
</comment>
<evidence type="ECO:0000256" key="2">
    <source>
        <dbReference type="ARBA" id="ARBA00008711"/>
    </source>
</evidence>
<dbReference type="STRING" id="1450648.CLORY_20250"/>
<dbReference type="GO" id="GO:0003908">
    <property type="term" value="F:methylated-DNA-[protein]-cysteine S-methyltransferase activity"/>
    <property type="evidence" value="ECO:0007669"/>
    <property type="project" value="UniProtKB-UniRule"/>
</dbReference>